<keyword evidence="2" id="KW-1133">Transmembrane helix</keyword>
<feature type="transmembrane region" description="Helical" evidence="2">
    <location>
        <begin position="6"/>
        <end position="26"/>
    </location>
</feature>
<keyword evidence="2" id="KW-0472">Membrane</keyword>
<evidence type="ECO:0000256" key="2">
    <source>
        <dbReference type="SAM" id="Phobius"/>
    </source>
</evidence>
<sequence length="106" mass="12407">MTYFLFQIALISTVAIVTGSLIGWWLHHFYGQNRQQESDKDLTLVKDYLGESIKENARLKLQLKQMEEKLEKLSYEEVPKISGVDFEAYKAFENTVKEANLQKYLN</sequence>
<keyword evidence="4" id="KW-1185">Reference proteome</keyword>
<evidence type="ECO:0000313" key="4">
    <source>
        <dbReference type="Proteomes" id="UP000294887"/>
    </source>
</evidence>
<dbReference type="EMBL" id="SMFQ01000002">
    <property type="protein sequence ID" value="TCJ89221.1"/>
    <property type="molecule type" value="Genomic_DNA"/>
</dbReference>
<name>A0A4R1FEC5_9GAMM</name>
<keyword evidence="1" id="KW-0175">Coiled coil</keyword>
<dbReference type="AlphaFoldDB" id="A0A4R1FEC5"/>
<dbReference type="OrthoDB" id="5624341at2"/>
<protein>
    <submittedName>
        <fullName evidence="3">Uncharacterized protein</fullName>
    </submittedName>
</protein>
<comment type="caution">
    <text evidence="3">The sequence shown here is derived from an EMBL/GenBank/DDBJ whole genome shotgun (WGS) entry which is preliminary data.</text>
</comment>
<dbReference type="RefSeq" id="WP_131904864.1">
    <property type="nucleotide sequence ID" value="NZ_BAAAFU010000008.1"/>
</dbReference>
<keyword evidence="2" id="KW-0812">Transmembrane</keyword>
<evidence type="ECO:0000313" key="3">
    <source>
        <dbReference type="EMBL" id="TCJ89221.1"/>
    </source>
</evidence>
<accession>A0A4R1FEC5</accession>
<reference evidence="3 4" key="1">
    <citation type="submission" date="2019-03" db="EMBL/GenBank/DDBJ databases">
        <title>Genomic Encyclopedia of Type Strains, Phase IV (KMG-IV): sequencing the most valuable type-strain genomes for metagenomic binning, comparative biology and taxonomic classification.</title>
        <authorList>
            <person name="Goeker M."/>
        </authorList>
    </citation>
    <scope>NUCLEOTIDE SEQUENCE [LARGE SCALE GENOMIC DNA]</scope>
    <source>
        <strain evidence="3 4">DSM 24830</strain>
    </source>
</reference>
<dbReference type="Proteomes" id="UP000294887">
    <property type="component" value="Unassembled WGS sequence"/>
</dbReference>
<feature type="coiled-coil region" evidence="1">
    <location>
        <begin position="49"/>
        <end position="76"/>
    </location>
</feature>
<gene>
    <name evidence="3" type="ORF">EV695_1083</name>
</gene>
<proteinExistence type="predicted"/>
<organism evidence="3 4">
    <name type="scientific">Cocleimonas flava</name>
    <dbReference type="NCBI Taxonomy" id="634765"/>
    <lineage>
        <taxon>Bacteria</taxon>
        <taxon>Pseudomonadati</taxon>
        <taxon>Pseudomonadota</taxon>
        <taxon>Gammaproteobacteria</taxon>
        <taxon>Thiotrichales</taxon>
        <taxon>Thiotrichaceae</taxon>
        <taxon>Cocleimonas</taxon>
    </lineage>
</organism>
<evidence type="ECO:0000256" key="1">
    <source>
        <dbReference type="SAM" id="Coils"/>
    </source>
</evidence>